<dbReference type="PANTHER" id="PTHR43861">
    <property type="entry name" value="TRANS-ACONITATE 2-METHYLTRANSFERASE-RELATED"/>
    <property type="match status" value="1"/>
</dbReference>
<evidence type="ECO:0000256" key="1">
    <source>
        <dbReference type="ARBA" id="ARBA00022679"/>
    </source>
</evidence>
<dbReference type="RefSeq" id="WP_151132183.1">
    <property type="nucleotide sequence ID" value="NZ_CP043311.1"/>
</dbReference>
<dbReference type="InterPro" id="IPR041698">
    <property type="entry name" value="Methyltransf_25"/>
</dbReference>
<dbReference type="GO" id="GO:0008168">
    <property type="term" value="F:methyltransferase activity"/>
    <property type="evidence" value="ECO:0007669"/>
    <property type="project" value="UniProtKB-KW"/>
</dbReference>
<dbReference type="EMBL" id="CP043311">
    <property type="protein sequence ID" value="QEY61637.1"/>
    <property type="molecule type" value="Genomic_DNA"/>
</dbReference>
<organism evidence="3 4">
    <name type="scientific">Metapseudomonas lalkuanensis</name>
    <dbReference type="NCBI Taxonomy" id="2604832"/>
    <lineage>
        <taxon>Bacteria</taxon>
        <taxon>Pseudomonadati</taxon>
        <taxon>Pseudomonadota</taxon>
        <taxon>Gammaproteobacteria</taxon>
        <taxon>Pseudomonadales</taxon>
        <taxon>Pseudomonadaceae</taxon>
        <taxon>Metapseudomonas</taxon>
    </lineage>
</organism>
<dbReference type="GO" id="GO:0032259">
    <property type="term" value="P:methylation"/>
    <property type="evidence" value="ECO:0007669"/>
    <property type="project" value="UniProtKB-KW"/>
</dbReference>
<name>A0A5J6QGP9_9GAMM</name>
<dbReference type="CDD" id="cd02440">
    <property type="entry name" value="AdoMet_MTases"/>
    <property type="match status" value="1"/>
</dbReference>
<proteinExistence type="predicted"/>
<protein>
    <submittedName>
        <fullName evidence="3">Class I SAM-dependent methyltransferase</fullName>
    </submittedName>
</protein>
<dbReference type="SUPFAM" id="SSF53335">
    <property type="entry name" value="S-adenosyl-L-methionine-dependent methyltransferases"/>
    <property type="match status" value="1"/>
</dbReference>
<accession>A0A5J6QGP9</accession>
<dbReference type="AlphaFoldDB" id="A0A5J6QGP9"/>
<evidence type="ECO:0000259" key="2">
    <source>
        <dbReference type="Pfam" id="PF13649"/>
    </source>
</evidence>
<reference evidence="3 4" key="1">
    <citation type="submission" date="2019-08" db="EMBL/GenBank/DDBJ databases">
        <title>Whole-genome Sequencing of e-waste polymer degrading bacterium Pseudomonas sp. strain PE08.</title>
        <authorList>
            <person name="Kirdat K."/>
            <person name="Debbarma P."/>
            <person name="Narawade N."/>
            <person name="Suyal D."/>
            <person name="Thorat V."/>
            <person name="Shouche Y."/>
            <person name="Goel R."/>
            <person name="Yadav A."/>
        </authorList>
    </citation>
    <scope>NUCLEOTIDE SEQUENCE [LARGE SCALE GENOMIC DNA]</scope>
    <source>
        <strain evidence="3 4">PE08</strain>
    </source>
</reference>
<evidence type="ECO:0000313" key="4">
    <source>
        <dbReference type="Proteomes" id="UP000327179"/>
    </source>
</evidence>
<dbReference type="Pfam" id="PF13649">
    <property type="entry name" value="Methyltransf_25"/>
    <property type="match status" value="1"/>
</dbReference>
<keyword evidence="1 3" id="KW-0808">Transferase</keyword>
<dbReference type="Proteomes" id="UP000327179">
    <property type="component" value="Chromosome"/>
</dbReference>
<evidence type="ECO:0000313" key="3">
    <source>
        <dbReference type="EMBL" id="QEY61637.1"/>
    </source>
</evidence>
<keyword evidence="4" id="KW-1185">Reference proteome</keyword>
<dbReference type="Gene3D" id="3.40.50.150">
    <property type="entry name" value="Vaccinia Virus protein VP39"/>
    <property type="match status" value="1"/>
</dbReference>
<gene>
    <name evidence="3" type="ORF">FXN65_06055</name>
</gene>
<sequence length="191" mass="21302">MSLTEFYNATEGQPARFTLLTALESWNGPPGHALDLGCGAGRDTLELLRRGWKVLAVDAEPEALARLDAQLDDEKRQRLQSRCCRFESMPLPTANLVNSSFALPLCPPVAFPALWQAICGALPVGGLFAGHLFGERDDWADNGITILRRRQLEELLSGWDVLMLEEKEEDGITAKGRNKHWHLFSVVARRH</sequence>
<dbReference type="KEGG" id="plal:FXN65_06055"/>
<dbReference type="PANTHER" id="PTHR43861:SF3">
    <property type="entry name" value="PUTATIVE (AFU_ORTHOLOGUE AFUA_2G14390)-RELATED"/>
    <property type="match status" value="1"/>
</dbReference>
<dbReference type="InterPro" id="IPR029063">
    <property type="entry name" value="SAM-dependent_MTases_sf"/>
</dbReference>
<keyword evidence="3" id="KW-0489">Methyltransferase</keyword>
<feature type="domain" description="Methyltransferase" evidence="2">
    <location>
        <begin position="34"/>
        <end position="126"/>
    </location>
</feature>